<reference evidence="3" key="1">
    <citation type="submission" date="2016-11" db="EMBL/GenBank/DDBJ databases">
        <authorList>
            <person name="Varghese N."/>
            <person name="Submissions S."/>
        </authorList>
    </citation>
    <scope>NUCLEOTIDE SEQUENCE [LARGE SCALE GENOMIC DNA]</scope>
    <source>
        <strain evidence="3">DSM 9756</strain>
    </source>
</reference>
<evidence type="ECO:0000313" key="2">
    <source>
        <dbReference type="EMBL" id="SHE47016.1"/>
    </source>
</evidence>
<dbReference type="InterPro" id="IPR043519">
    <property type="entry name" value="NT_sf"/>
</dbReference>
<organism evidence="2 3">
    <name type="scientific">Desulfacinum infernum DSM 9756</name>
    <dbReference type="NCBI Taxonomy" id="1121391"/>
    <lineage>
        <taxon>Bacteria</taxon>
        <taxon>Pseudomonadati</taxon>
        <taxon>Thermodesulfobacteriota</taxon>
        <taxon>Syntrophobacteria</taxon>
        <taxon>Syntrophobacterales</taxon>
        <taxon>Syntrophobacteraceae</taxon>
        <taxon>Desulfacinum</taxon>
    </lineage>
</organism>
<evidence type="ECO:0000313" key="3">
    <source>
        <dbReference type="Proteomes" id="UP000184076"/>
    </source>
</evidence>
<dbReference type="InterPro" id="IPR041633">
    <property type="entry name" value="Polbeta"/>
</dbReference>
<dbReference type="InterPro" id="IPR052930">
    <property type="entry name" value="TA_antitoxin_MntA"/>
</dbReference>
<sequence>MILKEIVEKALKVFHRHDRVVAVWLFGSAAEERMRVGSDLDLAVLFQEKPPFEVWADLRADLQEALKFEDIDLVTLNEAHPILRFEAVRGKCLYCVDPEAVAAFVSLSAREYEDTMAFLERGRQMTAEVRQHAVGERDSG</sequence>
<dbReference type="Gene3D" id="3.30.460.10">
    <property type="entry name" value="Beta Polymerase, domain 2"/>
    <property type="match status" value="1"/>
</dbReference>
<feature type="domain" description="Polymerase beta nucleotidyltransferase" evidence="1">
    <location>
        <begin position="8"/>
        <end position="98"/>
    </location>
</feature>
<dbReference type="AlphaFoldDB" id="A0A1M4TRH7"/>
<dbReference type="EMBL" id="FQVB01000004">
    <property type="protein sequence ID" value="SHE47016.1"/>
    <property type="molecule type" value="Genomic_DNA"/>
</dbReference>
<keyword evidence="3" id="KW-1185">Reference proteome</keyword>
<dbReference type="RefSeq" id="WP_073036373.1">
    <property type="nucleotide sequence ID" value="NZ_FQVB01000004.1"/>
</dbReference>
<keyword evidence="2" id="KW-0808">Transferase</keyword>
<dbReference type="PANTHER" id="PTHR43852">
    <property type="entry name" value="NUCLEOTIDYLTRANSFERASE"/>
    <property type="match status" value="1"/>
</dbReference>
<proteinExistence type="predicted"/>
<accession>A0A1M4TRH7</accession>
<dbReference type="CDD" id="cd05403">
    <property type="entry name" value="NT_KNTase_like"/>
    <property type="match status" value="1"/>
</dbReference>
<dbReference type="STRING" id="1121391.SAMN02745206_00355"/>
<dbReference type="NCBIfam" id="NF047752">
    <property type="entry name" value="MntA_antitoxin"/>
    <property type="match status" value="1"/>
</dbReference>
<name>A0A1M4TRH7_9BACT</name>
<dbReference type="Pfam" id="PF18765">
    <property type="entry name" value="Polbeta"/>
    <property type="match status" value="1"/>
</dbReference>
<gene>
    <name evidence="2" type="ORF">SAMN02745206_00355</name>
</gene>
<evidence type="ECO:0000259" key="1">
    <source>
        <dbReference type="Pfam" id="PF18765"/>
    </source>
</evidence>
<protein>
    <submittedName>
        <fullName evidence="2">Nucleotidyltransferase domain-containing protein</fullName>
    </submittedName>
</protein>
<dbReference type="PANTHER" id="PTHR43852:SF3">
    <property type="entry name" value="NUCLEOTIDYLTRANSFERASE"/>
    <property type="match status" value="1"/>
</dbReference>
<dbReference type="Proteomes" id="UP000184076">
    <property type="component" value="Unassembled WGS sequence"/>
</dbReference>
<dbReference type="GO" id="GO:0016740">
    <property type="term" value="F:transferase activity"/>
    <property type="evidence" value="ECO:0007669"/>
    <property type="project" value="UniProtKB-KW"/>
</dbReference>
<dbReference type="SUPFAM" id="SSF81301">
    <property type="entry name" value="Nucleotidyltransferase"/>
    <property type="match status" value="1"/>
</dbReference>